<comment type="caution">
    <text evidence="1">The sequence shown here is derived from an EMBL/GenBank/DDBJ whole genome shotgun (WGS) entry which is preliminary data.</text>
</comment>
<evidence type="ECO:0000313" key="2">
    <source>
        <dbReference type="Proteomes" id="UP000616151"/>
    </source>
</evidence>
<keyword evidence="1" id="KW-0378">Hydrolase</keyword>
<organism evidence="1 2">
    <name type="scientific">Taklimakanibacter albus</name>
    <dbReference type="NCBI Taxonomy" id="2800327"/>
    <lineage>
        <taxon>Bacteria</taxon>
        <taxon>Pseudomonadati</taxon>
        <taxon>Pseudomonadota</taxon>
        <taxon>Alphaproteobacteria</taxon>
        <taxon>Hyphomicrobiales</taxon>
        <taxon>Aestuariivirgaceae</taxon>
        <taxon>Taklimakanibacter</taxon>
    </lineage>
</organism>
<evidence type="ECO:0000313" key="1">
    <source>
        <dbReference type="EMBL" id="MBK1869079.1"/>
    </source>
</evidence>
<sequence>MIPIKGLADIAGQYDGMLIDQFGVLHDGGTLYPGSLGVLTELKALGIPVAVMTNSAKRAAPNVARLTQMGIPRDHFVDAVSSGEVAYDLLRGSTAKRAFIVGRQGDDYGFDMFDLVARPDDADIILILGSDAPRVSLEEYGRLLKGVTAPAVCCNPDKWMITPSGLHPAPGAIAALYESQGGKVRWIGKPHREIYDYALRRIGRPQRVLCVGDSAEHDVAGGRGAGLATLLIRTGVSEGQTDFEPAPDYLMEHFTWR</sequence>
<proteinExistence type="predicted"/>
<name>A0ACC5R8X2_9HYPH</name>
<accession>A0ACC5R8X2</accession>
<keyword evidence="2" id="KW-1185">Reference proteome</keyword>
<dbReference type="EMBL" id="JAENHL010000007">
    <property type="protein sequence ID" value="MBK1869079.1"/>
    <property type="molecule type" value="Genomic_DNA"/>
</dbReference>
<protein>
    <submittedName>
        <fullName evidence="1">TIGR01459 family HAD-type hydrolase</fullName>
    </submittedName>
</protein>
<gene>
    <name evidence="1" type="ORF">JHL16_22155</name>
</gene>
<reference evidence="1" key="1">
    <citation type="submission" date="2021-01" db="EMBL/GenBank/DDBJ databases">
        <authorList>
            <person name="Sun Q."/>
        </authorList>
    </citation>
    <scope>NUCLEOTIDE SEQUENCE</scope>
    <source>
        <strain evidence="1">YIM B02566</strain>
    </source>
</reference>
<dbReference type="Proteomes" id="UP000616151">
    <property type="component" value="Unassembled WGS sequence"/>
</dbReference>